<accession>A0A1M4SY50</accession>
<dbReference type="Proteomes" id="UP000184088">
    <property type="component" value="Unassembled WGS sequence"/>
</dbReference>
<dbReference type="GO" id="GO:0008270">
    <property type="term" value="F:zinc ion binding"/>
    <property type="evidence" value="ECO:0007669"/>
    <property type="project" value="UniProtKB-KW"/>
</dbReference>
<dbReference type="PANTHER" id="PTHR33823:SF4">
    <property type="entry name" value="GENERAL STRESS PROTEIN 16O"/>
    <property type="match status" value="1"/>
</dbReference>
<keyword evidence="3" id="KW-0862">Zinc</keyword>
<evidence type="ECO:0000256" key="4">
    <source>
        <dbReference type="PROSITE-ProRule" id="PRU00510"/>
    </source>
</evidence>
<dbReference type="EMBL" id="FQVH01000001">
    <property type="protein sequence ID" value="SHE37162.1"/>
    <property type="molecule type" value="Genomic_DNA"/>
</dbReference>
<dbReference type="InterPro" id="IPR014240">
    <property type="entry name" value="YteA"/>
</dbReference>
<proteinExistence type="predicted"/>
<dbReference type="InterPro" id="IPR000962">
    <property type="entry name" value="Znf_DskA_TraR"/>
</dbReference>
<dbReference type="InterPro" id="IPR037187">
    <property type="entry name" value="DnaK_N"/>
</dbReference>
<organism evidence="7 8">
    <name type="scientific">Caldanaerobius fijiensis DSM 17918</name>
    <dbReference type="NCBI Taxonomy" id="1121256"/>
    <lineage>
        <taxon>Bacteria</taxon>
        <taxon>Bacillati</taxon>
        <taxon>Bacillota</taxon>
        <taxon>Clostridia</taxon>
        <taxon>Thermoanaerobacterales</taxon>
        <taxon>Thermoanaerobacteraceae</taxon>
        <taxon>Caldanaerobius</taxon>
    </lineage>
</organism>
<evidence type="ECO:0000256" key="1">
    <source>
        <dbReference type="ARBA" id="ARBA00022723"/>
    </source>
</evidence>
<protein>
    <submittedName>
        <fullName evidence="7">Transcriptional regulator, TraR/DksA family</fullName>
    </submittedName>
</protein>
<dbReference type="STRING" id="1121256.SAMN02746089_00160"/>
<evidence type="ECO:0000313" key="8">
    <source>
        <dbReference type="Proteomes" id="UP000184088"/>
    </source>
</evidence>
<keyword evidence="1" id="KW-0479">Metal-binding</keyword>
<gene>
    <name evidence="7" type="ORF">SAMN02746089_00160</name>
</gene>
<dbReference type="SUPFAM" id="SSF57716">
    <property type="entry name" value="Glucocorticoid receptor-like (DNA-binding domain)"/>
    <property type="match status" value="1"/>
</dbReference>
<evidence type="ECO:0000259" key="6">
    <source>
        <dbReference type="Pfam" id="PF01258"/>
    </source>
</evidence>
<evidence type="ECO:0000256" key="5">
    <source>
        <dbReference type="SAM" id="MobiDB-lite"/>
    </source>
</evidence>
<dbReference type="OrthoDB" id="9811543at2"/>
<dbReference type="RefSeq" id="WP_073341181.1">
    <property type="nucleotide sequence ID" value="NZ_FQVH01000001.1"/>
</dbReference>
<feature type="region of interest" description="Disordered" evidence="5">
    <location>
        <begin position="204"/>
        <end position="228"/>
    </location>
</feature>
<evidence type="ECO:0000256" key="2">
    <source>
        <dbReference type="ARBA" id="ARBA00022771"/>
    </source>
</evidence>
<dbReference type="Pfam" id="PF01258">
    <property type="entry name" value="zf-dskA_traR"/>
    <property type="match status" value="1"/>
</dbReference>
<dbReference type="PANTHER" id="PTHR33823">
    <property type="entry name" value="RNA POLYMERASE-BINDING TRANSCRIPTION FACTOR DKSA-RELATED"/>
    <property type="match status" value="1"/>
</dbReference>
<keyword evidence="8" id="KW-1185">Reference proteome</keyword>
<feature type="compositionally biased region" description="Basic and acidic residues" evidence="5">
    <location>
        <begin position="209"/>
        <end position="218"/>
    </location>
</feature>
<dbReference type="AlphaFoldDB" id="A0A1M4SY50"/>
<sequence>MDIEYFKHKLLELKEDTENRLKHMDIYDINKGQRDAIEELSLYDNHPGDIGTETYEQEKNYALVAHEKHILKEINDALERIDKGSYGICRHCGKPIEEERLDALPYASLCIECEKQNEVHLHELDLSGRPVEEDAISPGYGFNDRSVKRDTEFDAEDSWQAVARYSIPDSDPSFGTGDYIGVLDDEETGIVESVEQISNEEYRATFSPGEKKDNEMRNPADIIDDGGE</sequence>
<dbReference type="Gene3D" id="1.20.120.910">
    <property type="entry name" value="DksA, coiled-coil domain"/>
    <property type="match status" value="1"/>
</dbReference>
<dbReference type="SUPFAM" id="SSF109635">
    <property type="entry name" value="DnaK suppressor protein DksA, alpha-hairpin domain"/>
    <property type="match status" value="1"/>
</dbReference>
<dbReference type="NCBIfam" id="TIGR02890">
    <property type="entry name" value="bacill_yteA"/>
    <property type="match status" value="1"/>
</dbReference>
<name>A0A1M4SY50_9THEO</name>
<evidence type="ECO:0000256" key="3">
    <source>
        <dbReference type="ARBA" id="ARBA00022833"/>
    </source>
</evidence>
<feature type="zinc finger region" description="dksA C4-type" evidence="4">
    <location>
        <begin position="89"/>
        <end position="113"/>
    </location>
</feature>
<evidence type="ECO:0000313" key="7">
    <source>
        <dbReference type="EMBL" id="SHE37162.1"/>
    </source>
</evidence>
<dbReference type="PROSITE" id="PS51128">
    <property type="entry name" value="ZF_DKSA_2"/>
    <property type="match status" value="1"/>
</dbReference>
<feature type="domain" description="Zinc finger DksA/TraR C4-type" evidence="6">
    <location>
        <begin position="84"/>
        <end position="114"/>
    </location>
</feature>
<reference evidence="7 8" key="1">
    <citation type="submission" date="2016-11" db="EMBL/GenBank/DDBJ databases">
        <authorList>
            <person name="Jaros S."/>
            <person name="Januszkiewicz K."/>
            <person name="Wedrychowicz H."/>
        </authorList>
    </citation>
    <scope>NUCLEOTIDE SEQUENCE [LARGE SCALE GENOMIC DNA]</scope>
    <source>
        <strain evidence="7 8">DSM 17918</strain>
    </source>
</reference>
<keyword evidence="2" id="KW-0863">Zinc-finger</keyword>